<feature type="transmembrane region" description="Helical" evidence="13">
    <location>
        <begin position="20"/>
        <end position="42"/>
    </location>
</feature>
<protein>
    <recommendedName>
        <fullName evidence="3">Biopolymer transport protein ExbB</fullName>
    </recommendedName>
</protein>
<keyword evidence="5" id="KW-1003">Cell membrane</keyword>
<evidence type="ECO:0000256" key="9">
    <source>
        <dbReference type="ARBA" id="ARBA00022989"/>
    </source>
</evidence>
<evidence type="ECO:0000256" key="7">
    <source>
        <dbReference type="ARBA" id="ARBA00022692"/>
    </source>
</evidence>
<evidence type="ECO:0000256" key="13">
    <source>
        <dbReference type="SAM" id="Phobius"/>
    </source>
</evidence>
<evidence type="ECO:0000259" key="14">
    <source>
        <dbReference type="Pfam" id="PF01618"/>
    </source>
</evidence>
<evidence type="ECO:0000256" key="8">
    <source>
        <dbReference type="ARBA" id="ARBA00022927"/>
    </source>
</evidence>
<evidence type="ECO:0000313" key="16">
    <source>
        <dbReference type="Proteomes" id="UP000583752"/>
    </source>
</evidence>
<dbReference type="InterPro" id="IPR050790">
    <property type="entry name" value="ExbB/TolQ_transport"/>
</dbReference>
<dbReference type="EMBL" id="JABBGG010000005">
    <property type="protein sequence ID" value="NML61454.1"/>
    <property type="molecule type" value="Genomic_DNA"/>
</dbReference>
<keyword evidence="4 12" id="KW-0813">Transport</keyword>
<organism evidence="15 16">
    <name type="scientific">Massilia polaris</name>
    <dbReference type="NCBI Taxonomy" id="2728846"/>
    <lineage>
        <taxon>Bacteria</taxon>
        <taxon>Pseudomonadati</taxon>
        <taxon>Pseudomonadota</taxon>
        <taxon>Betaproteobacteria</taxon>
        <taxon>Burkholderiales</taxon>
        <taxon>Oxalobacteraceae</taxon>
        <taxon>Telluria group</taxon>
        <taxon>Massilia</taxon>
    </lineage>
</organism>
<evidence type="ECO:0000256" key="12">
    <source>
        <dbReference type="RuleBase" id="RU004057"/>
    </source>
</evidence>
<keyword evidence="6" id="KW-0997">Cell inner membrane</keyword>
<comment type="subcellular location">
    <subcellularLocation>
        <location evidence="1">Cell inner membrane</location>
        <topology evidence="1">Multi-pass membrane protein</topology>
    </subcellularLocation>
    <subcellularLocation>
        <location evidence="12">Membrane</location>
        <topology evidence="12">Multi-pass membrane protein</topology>
    </subcellularLocation>
</comment>
<reference evidence="15 16" key="1">
    <citation type="submission" date="2020-04" db="EMBL/GenBank/DDBJ databases">
        <title>Massilia sp. RP-1-19 isolated from soil.</title>
        <authorList>
            <person name="Dahal R.H."/>
        </authorList>
    </citation>
    <scope>NUCLEOTIDE SEQUENCE [LARGE SCALE GENOMIC DNA]</scope>
    <source>
        <strain evidence="15 16">RP-1-19</strain>
    </source>
</reference>
<evidence type="ECO:0000256" key="5">
    <source>
        <dbReference type="ARBA" id="ARBA00022475"/>
    </source>
</evidence>
<comment type="caution">
    <text evidence="15">The sequence shown here is derived from an EMBL/GenBank/DDBJ whole genome shotgun (WGS) entry which is preliminary data.</text>
</comment>
<evidence type="ECO:0000256" key="2">
    <source>
        <dbReference type="ARBA" id="ARBA00011471"/>
    </source>
</evidence>
<name>A0A848HJQ1_9BURK</name>
<feature type="domain" description="MotA/TolQ/ExbB proton channel" evidence="14">
    <location>
        <begin position="102"/>
        <end position="206"/>
    </location>
</feature>
<evidence type="ECO:0000256" key="6">
    <source>
        <dbReference type="ARBA" id="ARBA00022519"/>
    </source>
</evidence>
<evidence type="ECO:0000256" key="10">
    <source>
        <dbReference type="ARBA" id="ARBA00023136"/>
    </source>
</evidence>
<comment type="subunit">
    <text evidence="2">The accessory proteins ExbB and ExbD seem to form a complex with TonB.</text>
</comment>
<dbReference type="AlphaFoldDB" id="A0A848HJQ1"/>
<comment type="function">
    <text evidence="11">Involved in the TonB-dependent energy-dependent transport of various receptor-bound substrates. Protects ExbD from proteolytic degradation and functionally stabilizes TonB.</text>
</comment>
<dbReference type="PANTHER" id="PTHR30625">
    <property type="entry name" value="PROTEIN TOLQ"/>
    <property type="match status" value="1"/>
</dbReference>
<evidence type="ECO:0000256" key="1">
    <source>
        <dbReference type="ARBA" id="ARBA00004429"/>
    </source>
</evidence>
<sequence length="221" mass="23668">MTPPVDNPFSLARYWEQGDAIGHGVAYLLLAMSLVSWFCILAKAYSTWRVRKAAGSVDAFWSAPTLDDGITLLTLADREDVYAPLPVHGRAHAAAAATLAGEMSRDEQIIRILRQQITRATHRVEGGLTLLASIGATAPFVGLLGTVWGIYHALANVSASGTVQIDKVAGPVGEALIMTGFGLVVAIPAVLAYNAFNRFNRVTLAELDGFAHDLQSYFTGR</sequence>
<keyword evidence="9 13" id="KW-1133">Transmembrane helix</keyword>
<evidence type="ECO:0000256" key="11">
    <source>
        <dbReference type="ARBA" id="ARBA00024816"/>
    </source>
</evidence>
<keyword evidence="8 12" id="KW-0653">Protein transport</keyword>
<evidence type="ECO:0000313" key="15">
    <source>
        <dbReference type="EMBL" id="NML61454.1"/>
    </source>
</evidence>
<evidence type="ECO:0000256" key="3">
    <source>
        <dbReference type="ARBA" id="ARBA00022093"/>
    </source>
</evidence>
<dbReference type="InterPro" id="IPR002898">
    <property type="entry name" value="MotA_ExbB_proton_chnl"/>
</dbReference>
<feature type="transmembrane region" description="Helical" evidence="13">
    <location>
        <begin position="175"/>
        <end position="196"/>
    </location>
</feature>
<accession>A0A848HJQ1</accession>
<dbReference type="PANTHER" id="PTHR30625:SF14">
    <property type="entry name" value="BIOPOLYMER TRANSPORT PROTEIN EXBB"/>
    <property type="match status" value="1"/>
</dbReference>
<dbReference type="GO" id="GO:0017038">
    <property type="term" value="P:protein import"/>
    <property type="evidence" value="ECO:0007669"/>
    <property type="project" value="TreeGrafter"/>
</dbReference>
<dbReference type="RefSeq" id="WP_169465391.1">
    <property type="nucleotide sequence ID" value="NZ_JABBGG010000005.1"/>
</dbReference>
<feature type="transmembrane region" description="Helical" evidence="13">
    <location>
        <begin position="128"/>
        <end position="155"/>
    </location>
</feature>
<evidence type="ECO:0000256" key="4">
    <source>
        <dbReference type="ARBA" id="ARBA00022448"/>
    </source>
</evidence>
<keyword evidence="10 13" id="KW-0472">Membrane</keyword>
<dbReference type="Proteomes" id="UP000583752">
    <property type="component" value="Unassembled WGS sequence"/>
</dbReference>
<keyword evidence="7 13" id="KW-0812">Transmembrane</keyword>
<dbReference type="GO" id="GO:0005886">
    <property type="term" value="C:plasma membrane"/>
    <property type="evidence" value="ECO:0007669"/>
    <property type="project" value="UniProtKB-SubCell"/>
</dbReference>
<comment type="similarity">
    <text evidence="12">Belongs to the exbB/tolQ family.</text>
</comment>
<keyword evidence="16" id="KW-1185">Reference proteome</keyword>
<gene>
    <name evidence="15" type="ORF">HHL21_10265</name>
</gene>
<proteinExistence type="inferred from homology"/>
<dbReference type="Pfam" id="PF01618">
    <property type="entry name" value="MotA_ExbB"/>
    <property type="match status" value="1"/>
</dbReference>